<dbReference type="PATRIC" id="fig|172049.5.peg.1420"/>
<proteinExistence type="predicted"/>
<sequence length="123" mass="13531">MKLSKSTSLLINEPNVLLKKFDINLQSILNAMKSLNKTITSKAILDYNIPPKLVKTATNSSLEQVIVNTRVGVAFSLEAIKRICNSKISVLILVVKGAHLLSILTEATSMLFNRMLISFNVTS</sequence>
<dbReference type="Proteomes" id="UP000053911">
    <property type="component" value="Unassembled WGS sequence"/>
</dbReference>
<organism evidence="1 2">
    <name type="scientific">Thermococcus sibiricus</name>
    <dbReference type="NCBI Taxonomy" id="172049"/>
    <lineage>
        <taxon>Archaea</taxon>
        <taxon>Methanobacteriati</taxon>
        <taxon>Methanobacteriota</taxon>
        <taxon>Thermococci</taxon>
        <taxon>Thermococcales</taxon>
        <taxon>Thermococcaceae</taxon>
        <taxon>Thermococcus</taxon>
    </lineage>
</organism>
<gene>
    <name evidence="1" type="ORF">XD54_0647</name>
</gene>
<dbReference type="EMBL" id="LGFD01000009">
    <property type="protein sequence ID" value="KUK18031.1"/>
    <property type="molecule type" value="Genomic_DNA"/>
</dbReference>
<reference evidence="2" key="1">
    <citation type="journal article" date="2015" name="MBio">
        <title>Genome-Resolved Metagenomic Analysis Reveals Roles for Candidate Phyla and Other Microbial Community Members in Biogeochemical Transformations in Oil Reservoirs.</title>
        <authorList>
            <person name="Hu P."/>
            <person name="Tom L."/>
            <person name="Singh A."/>
            <person name="Thomas B.C."/>
            <person name="Baker B.J."/>
            <person name="Piceno Y.M."/>
            <person name="Andersen G.L."/>
            <person name="Banfield J.F."/>
        </authorList>
    </citation>
    <scope>NUCLEOTIDE SEQUENCE [LARGE SCALE GENOMIC DNA]</scope>
</reference>
<comment type="caution">
    <text evidence="1">The sequence shown here is derived from an EMBL/GenBank/DDBJ whole genome shotgun (WGS) entry which is preliminary data.</text>
</comment>
<dbReference type="AlphaFoldDB" id="A0A101EMC1"/>
<evidence type="ECO:0000313" key="1">
    <source>
        <dbReference type="EMBL" id="KUK18031.1"/>
    </source>
</evidence>
<evidence type="ECO:0000313" key="2">
    <source>
        <dbReference type="Proteomes" id="UP000053911"/>
    </source>
</evidence>
<accession>A0A101EMC1</accession>
<name>A0A101EMC1_9EURY</name>
<protein>
    <submittedName>
        <fullName evidence="1">Uncharacterized protein</fullName>
    </submittedName>
</protein>